<dbReference type="AlphaFoldDB" id="A0A183BIZ8"/>
<proteinExistence type="predicted"/>
<protein>
    <submittedName>
        <fullName evidence="3">Glial cell line-derived neurotrophic factor</fullName>
    </submittedName>
</protein>
<reference evidence="2" key="1">
    <citation type="submission" date="2014-05" db="EMBL/GenBank/DDBJ databases">
        <title>The genome and life-stage specific transcriptomes of Globodera pallida elucidate key aspects of plant parasitism by a cyst nematode.</title>
        <authorList>
            <person name="Cotton J.A."/>
            <person name="Lilley C.J."/>
            <person name="Jones L.M."/>
            <person name="Kikuchi T."/>
            <person name="Reid A.J."/>
            <person name="Thorpe P."/>
            <person name="Tsai I.J."/>
            <person name="Beasley H."/>
            <person name="Blok V."/>
            <person name="Cock P.J.A."/>
            <person name="Van den Akker S.E."/>
            <person name="Holroyd N."/>
            <person name="Hunt M."/>
            <person name="Mantelin S."/>
            <person name="Naghra H."/>
            <person name="Pain A."/>
            <person name="Palomares-Rius J.E."/>
            <person name="Zarowiecki M."/>
            <person name="Berriman M."/>
            <person name="Jones J.T."/>
            <person name="Urwin P.E."/>
        </authorList>
    </citation>
    <scope>NUCLEOTIDE SEQUENCE [LARGE SCALE GENOMIC DNA]</scope>
    <source>
        <strain evidence="2">Lindley</strain>
    </source>
</reference>
<keyword evidence="2" id="KW-1185">Reference proteome</keyword>
<evidence type="ECO:0000313" key="3">
    <source>
        <dbReference type="WBParaSite" id="GPLIN_000057700"/>
    </source>
</evidence>
<name>A0A183BIZ8_GLOPA</name>
<feature type="chain" id="PRO_5008146214" evidence="1">
    <location>
        <begin position="30"/>
        <end position="167"/>
    </location>
</feature>
<dbReference type="Proteomes" id="UP000050741">
    <property type="component" value="Unassembled WGS sequence"/>
</dbReference>
<evidence type="ECO:0000313" key="2">
    <source>
        <dbReference type="Proteomes" id="UP000050741"/>
    </source>
</evidence>
<organism evidence="2 3">
    <name type="scientific">Globodera pallida</name>
    <name type="common">Potato cyst nematode worm</name>
    <name type="synonym">Heterodera pallida</name>
    <dbReference type="NCBI Taxonomy" id="36090"/>
    <lineage>
        <taxon>Eukaryota</taxon>
        <taxon>Metazoa</taxon>
        <taxon>Ecdysozoa</taxon>
        <taxon>Nematoda</taxon>
        <taxon>Chromadorea</taxon>
        <taxon>Rhabditida</taxon>
        <taxon>Tylenchina</taxon>
        <taxon>Tylenchomorpha</taxon>
        <taxon>Tylenchoidea</taxon>
        <taxon>Heteroderidae</taxon>
        <taxon>Heteroderinae</taxon>
        <taxon>Globodera</taxon>
    </lineage>
</organism>
<dbReference type="WBParaSite" id="GPLIN_000057700">
    <property type="protein sequence ID" value="GPLIN_000057700"/>
    <property type="gene ID" value="GPLIN_000057700"/>
</dbReference>
<feature type="signal peptide" evidence="1">
    <location>
        <begin position="1"/>
        <end position="29"/>
    </location>
</feature>
<evidence type="ECO:0000256" key="1">
    <source>
        <dbReference type="SAM" id="SignalP"/>
    </source>
</evidence>
<accession>A0A183BIZ8</accession>
<keyword evidence="1" id="KW-0732">Signal</keyword>
<sequence>MPSSPIVPQRVLVLTIAAVLVDFMPSVAALRCSIGAKITMEYDDDSLEMMKKKIPLIELLGELEAFRMLFKLDGIIQCPAGATRCMTAQCTFNLNSLPEVPAKYRDLLDDHNLMIIFRACAPRVGCNTDALQGPLDDHDLQQGPFPMKRTIGKKATELNPETRVFWP</sequence>
<reference evidence="3" key="2">
    <citation type="submission" date="2016-06" db="UniProtKB">
        <authorList>
            <consortium name="WormBaseParasite"/>
        </authorList>
    </citation>
    <scope>IDENTIFICATION</scope>
</reference>